<dbReference type="NCBIfam" id="TIGR00847">
    <property type="entry name" value="ccoS"/>
    <property type="match status" value="1"/>
</dbReference>
<keyword evidence="2" id="KW-0812">Transmembrane</keyword>
<feature type="compositionally biased region" description="Basic and acidic residues" evidence="1">
    <location>
        <begin position="144"/>
        <end position="156"/>
    </location>
</feature>
<comment type="caution">
    <text evidence="3">The sequence shown here is derived from an EMBL/GenBank/DDBJ whole genome shotgun (WGS) entry which is preliminary data.</text>
</comment>
<sequence>MGADRNRHAGGRAVRSLRLCDQRLFHSDVGVTQNGRANRDGAQLCHDGPEPAPDDGVGRNRCCRIRSVRRNRPSWVGRAVSGSWSRHIACVSNNCRGRTISLLLLIPLSIGLGLLGLCAFIWALRNGQFDDPDGAAWRIIPPDNRPEPEGEKHDTLATDTTNCDARGGL</sequence>
<feature type="transmembrane region" description="Helical" evidence="2">
    <location>
        <begin position="102"/>
        <end position="124"/>
    </location>
</feature>
<organism evidence="3 4">
    <name type="scientific">Litorivita pollutaquae</name>
    <dbReference type="NCBI Taxonomy" id="2200892"/>
    <lineage>
        <taxon>Bacteria</taxon>
        <taxon>Pseudomonadati</taxon>
        <taxon>Pseudomonadota</taxon>
        <taxon>Alphaproteobacteria</taxon>
        <taxon>Rhodobacterales</taxon>
        <taxon>Paracoccaceae</taxon>
        <taxon>Litorivita</taxon>
    </lineage>
</organism>
<dbReference type="PANTHER" id="PTHR41532:SF1">
    <property type="entry name" value="FIXS PROTEIN"/>
    <property type="match status" value="1"/>
</dbReference>
<evidence type="ECO:0000256" key="2">
    <source>
        <dbReference type="SAM" id="Phobius"/>
    </source>
</evidence>
<dbReference type="OrthoDB" id="9802763at2"/>
<dbReference type="AlphaFoldDB" id="A0A2V4NRW9"/>
<gene>
    <name evidence="3" type="primary">ccoS</name>
    <name evidence="3" type="ORF">DI396_10070</name>
</gene>
<keyword evidence="2" id="KW-0472">Membrane</keyword>
<dbReference type="EMBL" id="QFVT01000006">
    <property type="protein sequence ID" value="PYC47486.1"/>
    <property type="molecule type" value="Genomic_DNA"/>
</dbReference>
<accession>A0A2V4NRW9</accession>
<feature type="region of interest" description="Disordered" evidence="1">
    <location>
        <begin position="142"/>
        <end position="169"/>
    </location>
</feature>
<evidence type="ECO:0000256" key="1">
    <source>
        <dbReference type="SAM" id="MobiDB-lite"/>
    </source>
</evidence>
<keyword evidence="4" id="KW-1185">Reference proteome</keyword>
<name>A0A2V4NRW9_9RHOB</name>
<proteinExistence type="predicted"/>
<protein>
    <submittedName>
        <fullName evidence="3">Cbb3-type cytochrome oxidase assembly protein CcoS</fullName>
    </submittedName>
</protein>
<reference evidence="3 4" key="1">
    <citation type="submission" date="2018-05" db="EMBL/GenBank/DDBJ databases">
        <title>Oceanovita maritima gen. nov., sp. nov., a marine bacterium in the family Rhodobacteraceae isolated from surface seawater of Lundu port Xiamen, China.</title>
        <authorList>
            <person name="Hetharua B.H."/>
            <person name="Min D."/>
            <person name="Liao H."/>
            <person name="Tian Y."/>
        </authorList>
    </citation>
    <scope>NUCLEOTIDE SEQUENCE [LARGE SCALE GENOMIC DNA]</scope>
    <source>
        <strain evidence="3 4">FSX-11</strain>
    </source>
</reference>
<dbReference type="PANTHER" id="PTHR41532">
    <property type="entry name" value="FIXS PROTEIN"/>
    <property type="match status" value="1"/>
</dbReference>
<dbReference type="Pfam" id="PF03597">
    <property type="entry name" value="FixS"/>
    <property type="match status" value="1"/>
</dbReference>
<dbReference type="InterPro" id="IPR004714">
    <property type="entry name" value="Cyt_oxidase_maturation_cbb3"/>
</dbReference>
<keyword evidence="2" id="KW-1133">Transmembrane helix</keyword>
<evidence type="ECO:0000313" key="4">
    <source>
        <dbReference type="Proteomes" id="UP000248012"/>
    </source>
</evidence>
<evidence type="ECO:0000313" key="3">
    <source>
        <dbReference type="EMBL" id="PYC47486.1"/>
    </source>
</evidence>
<dbReference type="Proteomes" id="UP000248012">
    <property type="component" value="Unassembled WGS sequence"/>
</dbReference>